<gene>
    <name evidence="3" type="ORF">GKIL_1375</name>
</gene>
<feature type="signal peptide" evidence="2">
    <location>
        <begin position="1"/>
        <end position="27"/>
    </location>
</feature>
<feature type="chain" id="PRO_5004663899" evidence="2">
    <location>
        <begin position="28"/>
        <end position="520"/>
    </location>
</feature>
<dbReference type="STRING" id="1183438.GKIL_1375"/>
<keyword evidence="4" id="KW-1185">Reference proteome</keyword>
<dbReference type="GO" id="GO:0016787">
    <property type="term" value="F:hydrolase activity"/>
    <property type="evidence" value="ECO:0007669"/>
    <property type="project" value="UniProtKB-ARBA"/>
</dbReference>
<keyword evidence="2" id="KW-0732">Signal</keyword>
<dbReference type="InterPro" id="IPR017850">
    <property type="entry name" value="Alkaline_phosphatase_core_sf"/>
</dbReference>
<dbReference type="PANTHER" id="PTHR10151:SF120">
    <property type="entry name" value="BIS(5'-ADENOSYL)-TRIPHOSPHATASE"/>
    <property type="match status" value="1"/>
</dbReference>
<sequence>MREAMNVQKFACTFSLVALLAASPAQAATNAAGRHFQRVLLLSIDGLHAIDLANYVQNNPQSALAGLSAAGVTFSAASASRPSDSFPGLLAMVTGGSPVSTGVFYDDSYDRKLSAPTDTACASSGTEVLYDETVDINSNLLGGGGGINTAALPRDPAHGCSPVFPHSYLRVNTVFEVIKAAGLRTAWSDKHLAYDLVNGPSGQGVDDLYTPEIAATTFDDGVTPICTPPLPASITKSVACTEIYDDLKVQALLNQIAGKNAAGTQRAAVPALFGMNFQAVSVGQKLPTSPTLSGQSEQGGYLDGQGTPGPALADALAHTDQSVGKMVSALKKRGLLASTLIIVSAKHGQTPIDPTKLQTFNTGIADPAGLLGSTVAQATEDDISLLWLTSSSQTPQAVSTLSANQTQAGIEQILAGQLLQLQFNDPTTDSRTPDIVVQPTLGVIYTGSTSKIAEHGGFGANDTGVALLVSNPRLSAATIKTPVQTAQIAPTILRALGLDPNALKAVQIEKTRTLPGLIAP</sequence>
<dbReference type="PANTHER" id="PTHR10151">
    <property type="entry name" value="ECTONUCLEOTIDE PYROPHOSPHATASE/PHOSPHODIESTERASE"/>
    <property type="match status" value="1"/>
</dbReference>
<dbReference type="AlphaFoldDB" id="U5QFA3"/>
<name>U5QFA3_GLOK1</name>
<accession>U5QFA3</accession>
<feature type="region of interest" description="Disordered" evidence="1">
    <location>
        <begin position="286"/>
        <end position="311"/>
    </location>
</feature>
<dbReference type="SUPFAM" id="SSF53649">
    <property type="entry name" value="Alkaline phosphatase-like"/>
    <property type="match status" value="1"/>
</dbReference>
<evidence type="ECO:0000256" key="2">
    <source>
        <dbReference type="SAM" id="SignalP"/>
    </source>
</evidence>
<dbReference type="EMBL" id="CP003587">
    <property type="protein sequence ID" value="AGY57621.1"/>
    <property type="molecule type" value="Genomic_DNA"/>
</dbReference>
<dbReference type="eggNOG" id="COG1524">
    <property type="taxonomic scope" value="Bacteria"/>
</dbReference>
<dbReference type="Gene3D" id="3.40.720.10">
    <property type="entry name" value="Alkaline Phosphatase, subunit A"/>
    <property type="match status" value="1"/>
</dbReference>
<evidence type="ECO:0000256" key="1">
    <source>
        <dbReference type="SAM" id="MobiDB-lite"/>
    </source>
</evidence>
<reference evidence="3 4" key="1">
    <citation type="journal article" date="2013" name="PLoS ONE">
        <title>Cultivation and Complete Genome Sequencing of Gloeobacter kilaueensis sp. nov., from a Lava Cave in Kilauea Caldera, Hawai'i.</title>
        <authorList>
            <person name="Saw J.H."/>
            <person name="Schatz M."/>
            <person name="Brown M.V."/>
            <person name="Kunkel D.D."/>
            <person name="Foster J.S."/>
            <person name="Shick H."/>
            <person name="Christensen S."/>
            <person name="Hou S."/>
            <person name="Wan X."/>
            <person name="Donachie S.P."/>
        </authorList>
    </citation>
    <scope>NUCLEOTIDE SEQUENCE [LARGE SCALE GENOMIC DNA]</scope>
    <source>
        <strain evidence="4">JS</strain>
    </source>
</reference>
<proteinExistence type="predicted"/>
<dbReference type="PATRIC" id="fig|1183438.3.peg.1356"/>
<evidence type="ECO:0000313" key="3">
    <source>
        <dbReference type="EMBL" id="AGY57621.1"/>
    </source>
</evidence>
<dbReference type="HOGENOM" id="CLU_492353_0_0_3"/>
<dbReference type="Pfam" id="PF01663">
    <property type="entry name" value="Phosphodiest"/>
    <property type="match status" value="1"/>
</dbReference>
<evidence type="ECO:0000313" key="4">
    <source>
        <dbReference type="Proteomes" id="UP000017396"/>
    </source>
</evidence>
<protein>
    <submittedName>
        <fullName evidence="3">Type I phosphodiesterase/nucleotide pyrophosphatase</fullName>
    </submittedName>
</protein>
<dbReference type="RefSeq" id="WP_023172716.1">
    <property type="nucleotide sequence ID" value="NC_022600.1"/>
</dbReference>
<dbReference type="Proteomes" id="UP000017396">
    <property type="component" value="Chromosome"/>
</dbReference>
<organism evidence="3 4">
    <name type="scientific">Gloeobacter kilaueensis (strain ATCC BAA-2537 / CCAP 1431/1 / ULC 316 / JS1)</name>
    <dbReference type="NCBI Taxonomy" id="1183438"/>
    <lineage>
        <taxon>Bacteria</taxon>
        <taxon>Bacillati</taxon>
        <taxon>Cyanobacteriota</taxon>
        <taxon>Cyanophyceae</taxon>
        <taxon>Gloeobacterales</taxon>
        <taxon>Gloeobacteraceae</taxon>
        <taxon>Gloeobacter</taxon>
    </lineage>
</organism>
<dbReference type="KEGG" id="glj:GKIL_1375"/>
<feature type="compositionally biased region" description="Polar residues" evidence="1">
    <location>
        <begin position="286"/>
        <end position="298"/>
    </location>
</feature>
<dbReference type="InterPro" id="IPR002591">
    <property type="entry name" value="Phosphodiest/P_Trfase"/>
</dbReference>